<dbReference type="InterPro" id="IPR011992">
    <property type="entry name" value="EF-hand-dom_pair"/>
</dbReference>
<keyword evidence="3" id="KW-0479">Metal-binding</keyword>
<proteinExistence type="inferred from homology"/>
<protein>
    <recommendedName>
        <fullName evidence="11">EF-hand domain-containing protein</fullName>
    </recommendedName>
</protein>
<evidence type="ECO:0000256" key="5">
    <source>
        <dbReference type="ARBA" id="ARBA00022792"/>
    </source>
</evidence>
<comment type="similarity">
    <text evidence="9">Belongs to the MICU1 family. MICU1 subfamily.</text>
</comment>
<evidence type="ECO:0000256" key="3">
    <source>
        <dbReference type="ARBA" id="ARBA00022723"/>
    </source>
</evidence>
<evidence type="ECO:0000256" key="1">
    <source>
        <dbReference type="ARBA" id="ARBA00004273"/>
    </source>
</evidence>
<keyword evidence="5" id="KW-0999">Mitochondrion inner membrane</keyword>
<evidence type="ECO:0000256" key="8">
    <source>
        <dbReference type="ARBA" id="ARBA00023136"/>
    </source>
</evidence>
<dbReference type="EMBL" id="CANTFL010000056">
    <property type="protein sequence ID" value="CAI5710240.1"/>
    <property type="molecule type" value="Genomic_DNA"/>
</dbReference>
<feature type="region of interest" description="Disordered" evidence="10">
    <location>
        <begin position="85"/>
        <end position="125"/>
    </location>
</feature>
<keyword evidence="6" id="KW-0809">Transit peptide</keyword>
<dbReference type="AlphaFoldDB" id="A0AAV0T074"/>
<keyword evidence="8" id="KW-0472">Membrane</keyword>
<dbReference type="InterPro" id="IPR002048">
    <property type="entry name" value="EF_hand_dom"/>
</dbReference>
<evidence type="ECO:0000313" key="13">
    <source>
        <dbReference type="Proteomes" id="UP001162031"/>
    </source>
</evidence>
<dbReference type="GO" id="GO:0005758">
    <property type="term" value="C:mitochondrial intermembrane space"/>
    <property type="evidence" value="ECO:0007669"/>
    <property type="project" value="UniProtKB-SubCell"/>
</dbReference>
<feature type="compositionally biased region" description="Basic residues" evidence="10">
    <location>
        <begin position="102"/>
        <end position="117"/>
    </location>
</feature>
<dbReference type="Pfam" id="PF13833">
    <property type="entry name" value="EF-hand_8"/>
    <property type="match status" value="1"/>
</dbReference>
<dbReference type="SUPFAM" id="SSF47473">
    <property type="entry name" value="EF-hand"/>
    <property type="match status" value="1"/>
</dbReference>
<dbReference type="PROSITE" id="PS50222">
    <property type="entry name" value="EF_HAND_2"/>
    <property type="match status" value="1"/>
</dbReference>
<name>A0AAV0T074_HYABA</name>
<evidence type="ECO:0000256" key="7">
    <source>
        <dbReference type="ARBA" id="ARBA00023128"/>
    </source>
</evidence>
<reference evidence="12" key="1">
    <citation type="submission" date="2022-12" db="EMBL/GenBank/DDBJ databases">
        <authorList>
            <person name="Webb A."/>
        </authorList>
    </citation>
    <scope>NUCLEOTIDE SEQUENCE</scope>
    <source>
        <strain evidence="12">Hp1</strain>
    </source>
</reference>
<dbReference type="GO" id="GO:0005509">
    <property type="term" value="F:calcium ion binding"/>
    <property type="evidence" value="ECO:0007669"/>
    <property type="project" value="InterPro"/>
</dbReference>
<keyword evidence="4" id="KW-0677">Repeat</keyword>
<sequence length="478" mass="53588">MRGSVVPYKAAARCAGRRNAFAPPQWLRAVPSAASGTALERSCARQFRRRSSAAVSTLGIATLALAGTALGVADGDAVAHAEAQGRTGAASFGSEEREKARTGRTKGRRLVLQQRRKHEAETEQEKEFKMHLSEYRALRKAMDSLRARFDMFASGSVETNDGQRVRAMTFTDFLHSLVLAQFHVHSPQPSLVYSCDFVGNADGLIAYEEWCLLIHLLQIPKKQFALAFCMFDLDGDGSVNQTQFCAAIEHLLRTTNGCGGGEERPSVHPFRRIEMPVSVENALPRLITLLFGRYRKKITAEDLTEALDVLCKKILRAEFDLSATRDPLAKQQTMTVHDFALTLISHLDPDKLPPYLERVQALNASDDVVTWNEFCTFHFTVRSYLRDIELACELTKAQEITEADFIRAARIVSGVELSFPVVQLAFHIFHNADGALDRSELFKALEMRNTVQLTQMSNKRSRLEKLWRCVIGDDSHRW</sequence>
<dbReference type="PANTHER" id="PTHR12294:SF1">
    <property type="entry name" value="CALCIUM UPTAKE PROTEIN 1, MITOCHONDRIAL"/>
    <property type="match status" value="1"/>
</dbReference>
<dbReference type="Gene3D" id="1.10.238.10">
    <property type="entry name" value="EF-hand"/>
    <property type="match status" value="1"/>
</dbReference>
<keyword evidence="7" id="KW-0496">Mitochondrion</keyword>
<dbReference type="GO" id="GO:0051560">
    <property type="term" value="P:mitochondrial calcium ion homeostasis"/>
    <property type="evidence" value="ECO:0007669"/>
    <property type="project" value="TreeGrafter"/>
</dbReference>
<accession>A0AAV0T074</accession>
<keyword evidence="13" id="KW-1185">Reference proteome</keyword>
<evidence type="ECO:0000313" key="12">
    <source>
        <dbReference type="EMBL" id="CAI5710240.1"/>
    </source>
</evidence>
<dbReference type="PANTHER" id="PTHR12294">
    <property type="entry name" value="EF HAND DOMAIN FAMILY A1,A2-RELATED"/>
    <property type="match status" value="1"/>
</dbReference>
<evidence type="ECO:0000256" key="4">
    <source>
        <dbReference type="ARBA" id="ARBA00022737"/>
    </source>
</evidence>
<dbReference type="GO" id="GO:1990246">
    <property type="term" value="C:uniplex complex"/>
    <property type="evidence" value="ECO:0007669"/>
    <property type="project" value="TreeGrafter"/>
</dbReference>
<comment type="caution">
    <text evidence="12">The sequence shown here is derived from an EMBL/GenBank/DDBJ whole genome shotgun (WGS) entry which is preliminary data.</text>
</comment>
<organism evidence="12 13">
    <name type="scientific">Hyaloperonospora brassicae</name>
    <name type="common">Brassica downy mildew</name>
    <name type="synonym">Peronospora brassicae</name>
    <dbReference type="NCBI Taxonomy" id="162125"/>
    <lineage>
        <taxon>Eukaryota</taxon>
        <taxon>Sar</taxon>
        <taxon>Stramenopiles</taxon>
        <taxon>Oomycota</taxon>
        <taxon>Peronosporomycetes</taxon>
        <taxon>Peronosporales</taxon>
        <taxon>Peronosporaceae</taxon>
        <taxon>Hyaloperonospora</taxon>
    </lineage>
</organism>
<dbReference type="InterPro" id="IPR039800">
    <property type="entry name" value="MICU1/2/3"/>
</dbReference>
<dbReference type="GO" id="GO:0036444">
    <property type="term" value="P:calcium import into the mitochondrion"/>
    <property type="evidence" value="ECO:0007669"/>
    <property type="project" value="TreeGrafter"/>
</dbReference>
<dbReference type="Proteomes" id="UP001162031">
    <property type="component" value="Unassembled WGS sequence"/>
</dbReference>
<gene>
    <name evidence="12" type="ORF">HBR001_LOCUS431</name>
</gene>
<evidence type="ECO:0000256" key="6">
    <source>
        <dbReference type="ARBA" id="ARBA00022946"/>
    </source>
</evidence>
<evidence type="ECO:0000256" key="9">
    <source>
        <dbReference type="ARBA" id="ARBA00038333"/>
    </source>
</evidence>
<evidence type="ECO:0000256" key="10">
    <source>
        <dbReference type="SAM" id="MobiDB-lite"/>
    </source>
</evidence>
<feature type="domain" description="EF-hand" evidence="11">
    <location>
        <begin position="219"/>
        <end position="254"/>
    </location>
</feature>
<evidence type="ECO:0000256" key="2">
    <source>
        <dbReference type="ARBA" id="ARBA00004569"/>
    </source>
</evidence>
<comment type="subcellular location">
    <subcellularLocation>
        <location evidence="1">Mitochondrion inner membrane</location>
    </subcellularLocation>
    <subcellularLocation>
        <location evidence="2">Mitochondrion intermembrane space</location>
    </subcellularLocation>
</comment>
<evidence type="ECO:0000259" key="11">
    <source>
        <dbReference type="PROSITE" id="PS50222"/>
    </source>
</evidence>